<name>A0A0F8YX66_9ZZZZ</name>
<gene>
    <name evidence="1" type="ORF">LCGC14_3103280</name>
</gene>
<dbReference type="EMBL" id="LAZR01066939">
    <property type="protein sequence ID" value="KKK52601.1"/>
    <property type="molecule type" value="Genomic_DNA"/>
</dbReference>
<accession>A0A0F8YX66</accession>
<organism evidence="1">
    <name type="scientific">marine sediment metagenome</name>
    <dbReference type="NCBI Taxonomy" id="412755"/>
    <lineage>
        <taxon>unclassified sequences</taxon>
        <taxon>metagenomes</taxon>
        <taxon>ecological metagenomes</taxon>
    </lineage>
</organism>
<sequence length="95" mass="10653">LLNSGLIDSLSLAGDVATLKRDRMWTIVSNKDLKDALMFGAYGKEDPAIHHQGVWEWMIDHWYSGALKRSVIATMDNLTTVNCNAIKEKVETLYG</sequence>
<comment type="caution">
    <text evidence="1">The sequence shown here is derived from an EMBL/GenBank/DDBJ whole genome shotgun (WGS) entry which is preliminary data.</text>
</comment>
<reference evidence="1" key="1">
    <citation type="journal article" date="2015" name="Nature">
        <title>Complex archaea that bridge the gap between prokaryotes and eukaryotes.</title>
        <authorList>
            <person name="Spang A."/>
            <person name="Saw J.H."/>
            <person name="Jorgensen S.L."/>
            <person name="Zaremba-Niedzwiedzka K."/>
            <person name="Martijn J."/>
            <person name="Lind A.E."/>
            <person name="van Eijk R."/>
            <person name="Schleper C."/>
            <person name="Guy L."/>
            <person name="Ettema T.J."/>
        </authorList>
    </citation>
    <scope>NUCLEOTIDE SEQUENCE</scope>
</reference>
<evidence type="ECO:0000313" key="1">
    <source>
        <dbReference type="EMBL" id="KKK52601.1"/>
    </source>
</evidence>
<feature type="non-terminal residue" evidence="1">
    <location>
        <position position="1"/>
    </location>
</feature>
<dbReference type="AlphaFoldDB" id="A0A0F8YX66"/>
<protein>
    <submittedName>
        <fullName evidence="1">Uncharacterized protein</fullName>
    </submittedName>
</protein>
<proteinExistence type="predicted"/>